<gene>
    <name evidence="2" type="ORF">HDU87_002391</name>
</gene>
<evidence type="ECO:0000313" key="3">
    <source>
        <dbReference type="Proteomes" id="UP001212152"/>
    </source>
</evidence>
<dbReference type="EMBL" id="JADGJQ010000019">
    <property type="protein sequence ID" value="KAJ3179823.1"/>
    <property type="molecule type" value="Genomic_DNA"/>
</dbReference>
<comment type="caution">
    <text evidence="2">The sequence shown here is derived from an EMBL/GenBank/DDBJ whole genome shotgun (WGS) entry which is preliminary data.</text>
</comment>
<keyword evidence="3" id="KW-1185">Reference proteome</keyword>
<evidence type="ECO:0000256" key="1">
    <source>
        <dbReference type="SAM" id="MobiDB-lite"/>
    </source>
</evidence>
<evidence type="ECO:0000313" key="2">
    <source>
        <dbReference type="EMBL" id="KAJ3179823.1"/>
    </source>
</evidence>
<sequence>MSSEQSSALCCSQPATSTTLPHDPSCVNYSRRPRRQTKRARLDDELVDFRLQQELDIARRQSLAINTAPPPPSQQQSSSLSPLPPRASSPAKLLQQIATSGPGGPKKRKQRSQVARLSDAEDASDDSYKARSSKRKRTAAAAKSSTSSSSSSSSAAKEPPAPLPSRRPSNPRPARSKAARNVKTAARARSEAAQAAIPREKPGVVAPSAEPEERQLQHWTAPCAQTYQVSVGGVSVMIGLNSRRFNVGQ</sequence>
<feature type="compositionally biased region" description="Polar residues" evidence="1">
    <location>
        <begin position="1"/>
        <end position="20"/>
    </location>
</feature>
<dbReference type="Proteomes" id="UP001212152">
    <property type="component" value="Unassembled WGS sequence"/>
</dbReference>
<reference evidence="2" key="1">
    <citation type="submission" date="2020-05" db="EMBL/GenBank/DDBJ databases">
        <title>Phylogenomic resolution of chytrid fungi.</title>
        <authorList>
            <person name="Stajich J.E."/>
            <person name="Amses K."/>
            <person name="Simmons R."/>
            <person name="Seto K."/>
            <person name="Myers J."/>
            <person name="Bonds A."/>
            <person name="Quandt C.A."/>
            <person name="Barry K."/>
            <person name="Liu P."/>
            <person name="Grigoriev I."/>
            <person name="Longcore J.E."/>
            <person name="James T.Y."/>
        </authorList>
    </citation>
    <scope>NUCLEOTIDE SEQUENCE</scope>
    <source>
        <strain evidence="2">JEL0379</strain>
    </source>
</reference>
<name>A0AAD5TR59_9FUNG</name>
<accession>A0AAD5TR59</accession>
<proteinExistence type="predicted"/>
<feature type="compositionally biased region" description="Low complexity" evidence="1">
    <location>
        <begin position="185"/>
        <end position="196"/>
    </location>
</feature>
<protein>
    <submittedName>
        <fullName evidence="2">Uncharacterized protein</fullName>
    </submittedName>
</protein>
<feature type="region of interest" description="Disordered" evidence="1">
    <location>
        <begin position="61"/>
        <end position="213"/>
    </location>
</feature>
<feature type="compositionally biased region" description="Low complexity" evidence="1">
    <location>
        <begin position="139"/>
        <end position="157"/>
    </location>
</feature>
<feature type="region of interest" description="Disordered" evidence="1">
    <location>
        <begin position="1"/>
        <end position="39"/>
    </location>
</feature>
<dbReference type="AlphaFoldDB" id="A0AAD5TR59"/>
<organism evidence="2 3">
    <name type="scientific">Geranomyces variabilis</name>
    <dbReference type="NCBI Taxonomy" id="109894"/>
    <lineage>
        <taxon>Eukaryota</taxon>
        <taxon>Fungi</taxon>
        <taxon>Fungi incertae sedis</taxon>
        <taxon>Chytridiomycota</taxon>
        <taxon>Chytridiomycota incertae sedis</taxon>
        <taxon>Chytridiomycetes</taxon>
        <taxon>Spizellomycetales</taxon>
        <taxon>Powellomycetaceae</taxon>
        <taxon>Geranomyces</taxon>
    </lineage>
</organism>